<sequence>MKNLFAITGAAAMVCLLSSCASTDNEAELTETLPFIHININSGEADLLDREVACNNTYQFRFGQSLSEQSFAYKNLQAKYVSGVATIIGTPAENANCVVTLSLQAELFASISNEEIINGAAVYQGDFIQSIHLAPQQLNLEQDNYAQLIDAALLFSAAIHQRQVPVGAYR</sequence>
<evidence type="ECO:0008006" key="4">
    <source>
        <dbReference type="Google" id="ProtNLM"/>
    </source>
</evidence>
<evidence type="ECO:0000313" key="3">
    <source>
        <dbReference type="Proteomes" id="UP001467690"/>
    </source>
</evidence>
<feature type="chain" id="PRO_5046868406" description="Lipoprotein" evidence="1">
    <location>
        <begin position="22"/>
        <end position="170"/>
    </location>
</feature>
<gene>
    <name evidence="2" type="ORF">ABS311_19610</name>
</gene>
<protein>
    <recommendedName>
        <fullName evidence="4">Lipoprotein</fullName>
    </recommendedName>
</protein>
<evidence type="ECO:0000313" key="2">
    <source>
        <dbReference type="EMBL" id="MER2494088.1"/>
    </source>
</evidence>
<proteinExistence type="predicted"/>
<evidence type="ECO:0000256" key="1">
    <source>
        <dbReference type="SAM" id="SignalP"/>
    </source>
</evidence>
<dbReference type="Proteomes" id="UP001467690">
    <property type="component" value="Unassembled WGS sequence"/>
</dbReference>
<feature type="signal peptide" evidence="1">
    <location>
        <begin position="1"/>
        <end position="21"/>
    </location>
</feature>
<dbReference type="EMBL" id="JBELOE010000281">
    <property type="protein sequence ID" value="MER2494088.1"/>
    <property type="molecule type" value="Genomic_DNA"/>
</dbReference>
<keyword evidence="1" id="KW-0732">Signal</keyword>
<keyword evidence="3" id="KW-1185">Reference proteome</keyword>
<reference evidence="2 3" key="1">
    <citation type="submission" date="2024-06" db="EMBL/GenBank/DDBJ databases">
        <authorList>
            <person name="Chen R.Y."/>
        </authorList>
    </citation>
    <scope>NUCLEOTIDE SEQUENCE [LARGE SCALE GENOMIC DNA]</scope>
    <source>
        <strain evidence="2 3">D2</strain>
    </source>
</reference>
<organism evidence="2 3">
    <name type="scientific">Catenovulum sediminis</name>
    <dbReference type="NCBI Taxonomy" id="1740262"/>
    <lineage>
        <taxon>Bacteria</taxon>
        <taxon>Pseudomonadati</taxon>
        <taxon>Pseudomonadota</taxon>
        <taxon>Gammaproteobacteria</taxon>
        <taxon>Alteromonadales</taxon>
        <taxon>Alteromonadaceae</taxon>
        <taxon>Catenovulum</taxon>
    </lineage>
</organism>
<name>A0ABV1RMC7_9ALTE</name>
<accession>A0ABV1RMC7</accession>
<dbReference type="PROSITE" id="PS51257">
    <property type="entry name" value="PROKAR_LIPOPROTEIN"/>
    <property type="match status" value="1"/>
</dbReference>
<comment type="caution">
    <text evidence="2">The sequence shown here is derived from an EMBL/GenBank/DDBJ whole genome shotgun (WGS) entry which is preliminary data.</text>
</comment>
<dbReference type="RefSeq" id="WP_143870257.1">
    <property type="nucleotide sequence ID" value="NZ_CP041660.1"/>
</dbReference>